<dbReference type="InterPro" id="IPR029068">
    <property type="entry name" value="Glyas_Bleomycin-R_OHBP_Dase"/>
</dbReference>
<evidence type="ECO:0000259" key="2">
    <source>
        <dbReference type="PROSITE" id="PS51819"/>
    </source>
</evidence>
<dbReference type="EMBL" id="CP036299">
    <property type="protein sequence ID" value="QDV28999.1"/>
    <property type="molecule type" value="Genomic_DNA"/>
</dbReference>
<organism evidence="3 4">
    <name type="scientific">Planctopirus ephydatiae</name>
    <dbReference type="NCBI Taxonomy" id="2528019"/>
    <lineage>
        <taxon>Bacteria</taxon>
        <taxon>Pseudomonadati</taxon>
        <taxon>Planctomycetota</taxon>
        <taxon>Planctomycetia</taxon>
        <taxon>Planctomycetales</taxon>
        <taxon>Planctomycetaceae</taxon>
        <taxon>Planctopirus</taxon>
    </lineage>
</organism>
<sequence length="161" mass="17617">MSTPRPFHVKQIDHVTIVVKDLARSRWFYHEMLGMAEVSRPAFSFQGQWFQAGSTLIHTILEFDGSGPAGQSGGKSSRGHHIAFEVPDVRVAEKFLQQAGVPIVVPCKLRPDGALQTFLHDPDGHLIELTSPPESLFQPGASLAVDVSTNIMLDGFISLLT</sequence>
<proteinExistence type="predicted"/>
<evidence type="ECO:0000256" key="1">
    <source>
        <dbReference type="ARBA" id="ARBA00022723"/>
    </source>
</evidence>
<dbReference type="Pfam" id="PF00903">
    <property type="entry name" value="Glyoxalase"/>
    <property type="match status" value="1"/>
</dbReference>
<dbReference type="PANTHER" id="PTHR21366:SF14">
    <property type="entry name" value="GLYOXALASE DOMAIN-CONTAINING PROTEIN 5"/>
    <property type="match status" value="1"/>
</dbReference>
<dbReference type="Proteomes" id="UP000315349">
    <property type="component" value="Chromosome"/>
</dbReference>
<dbReference type="AlphaFoldDB" id="A0A518GK91"/>
<dbReference type="PROSITE" id="PS00934">
    <property type="entry name" value="GLYOXALASE_I_1"/>
    <property type="match status" value="1"/>
</dbReference>
<dbReference type="PANTHER" id="PTHR21366">
    <property type="entry name" value="GLYOXALASE FAMILY PROTEIN"/>
    <property type="match status" value="1"/>
</dbReference>
<dbReference type="PROSITE" id="PS51819">
    <property type="entry name" value="VOC"/>
    <property type="match status" value="1"/>
</dbReference>
<dbReference type="OrthoDB" id="9800322at2"/>
<dbReference type="Gene3D" id="3.10.180.10">
    <property type="entry name" value="2,3-Dihydroxybiphenyl 1,2-Dioxygenase, domain 1"/>
    <property type="match status" value="1"/>
</dbReference>
<dbReference type="SUPFAM" id="SSF54593">
    <property type="entry name" value="Glyoxalase/Bleomycin resistance protein/Dihydroxybiphenyl dioxygenase"/>
    <property type="match status" value="1"/>
</dbReference>
<feature type="domain" description="VOC" evidence="2">
    <location>
        <begin position="11"/>
        <end position="132"/>
    </location>
</feature>
<accession>A0A518GK91</accession>
<keyword evidence="3" id="KW-0456">Lyase</keyword>
<protein>
    <submittedName>
        <fullName evidence="3">Putative lyase</fullName>
    </submittedName>
</protein>
<dbReference type="KEGG" id="peh:Spb1_08670"/>
<gene>
    <name evidence="3" type="ORF">Spb1_08670</name>
</gene>
<dbReference type="InterPro" id="IPR050383">
    <property type="entry name" value="GlyoxalaseI/FosfomycinResist"/>
</dbReference>
<dbReference type="GO" id="GO:0004462">
    <property type="term" value="F:lactoylglutathione lyase activity"/>
    <property type="evidence" value="ECO:0007669"/>
    <property type="project" value="InterPro"/>
</dbReference>
<evidence type="ECO:0000313" key="3">
    <source>
        <dbReference type="EMBL" id="QDV28999.1"/>
    </source>
</evidence>
<keyword evidence="1" id="KW-0479">Metal-binding</keyword>
<reference evidence="3 4" key="1">
    <citation type="submission" date="2019-02" db="EMBL/GenBank/DDBJ databases">
        <title>Deep-cultivation of Planctomycetes and their phenomic and genomic characterization uncovers novel biology.</title>
        <authorList>
            <person name="Wiegand S."/>
            <person name="Jogler M."/>
            <person name="Boedeker C."/>
            <person name="Pinto D."/>
            <person name="Vollmers J."/>
            <person name="Rivas-Marin E."/>
            <person name="Kohn T."/>
            <person name="Peeters S.H."/>
            <person name="Heuer A."/>
            <person name="Rast P."/>
            <person name="Oberbeckmann S."/>
            <person name="Bunk B."/>
            <person name="Jeske O."/>
            <person name="Meyerdierks A."/>
            <person name="Storesund J.E."/>
            <person name="Kallscheuer N."/>
            <person name="Luecker S."/>
            <person name="Lage O.M."/>
            <person name="Pohl T."/>
            <person name="Merkel B.J."/>
            <person name="Hornburger P."/>
            <person name="Mueller R.-W."/>
            <person name="Bruemmer F."/>
            <person name="Labrenz M."/>
            <person name="Spormann A.M."/>
            <person name="Op den Camp H."/>
            <person name="Overmann J."/>
            <person name="Amann R."/>
            <person name="Jetten M.S.M."/>
            <person name="Mascher T."/>
            <person name="Medema M.H."/>
            <person name="Devos D.P."/>
            <person name="Kaster A.-K."/>
            <person name="Ovreas L."/>
            <person name="Rohde M."/>
            <person name="Galperin M.Y."/>
            <person name="Jogler C."/>
        </authorList>
    </citation>
    <scope>NUCLEOTIDE SEQUENCE [LARGE SCALE GENOMIC DNA]</scope>
    <source>
        <strain evidence="3 4">Spb1</strain>
    </source>
</reference>
<dbReference type="InterPro" id="IPR018146">
    <property type="entry name" value="Glyoxalase_1_CS"/>
</dbReference>
<keyword evidence="4" id="KW-1185">Reference proteome</keyword>
<dbReference type="RefSeq" id="WP_145296245.1">
    <property type="nucleotide sequence ID" value="NZ_CP036299.1"/>
</dbReference>
<dbReference type="InterPro" id="IPR004360">
    <property type="entry name" value="Glyas_Fos-R_dOase_dom"/>
</dbReference>
<evidence type="ECO:0000313" key="4">
    <source>
        <dbReference type="Proteomes" id="UP000315349"/>
    </source>
</evidence>
<dbReference type="GO" id="GO:0046872">
    <property type="term" value="F:metal ion binding"/>
    <property type="evidence" value="ECO:0007669"/>
    <property type="project" value="UniProtKB-KW"/>
</dbReference>
<dbReference type="InterPro" id="IPR037523">
    <property type="entry name" value="VOC_core"/>
</dbReference>
<name>A0A518GK91_9PLAN</name>